<keyword evidence="3" id="KW-1185">Reference proteome</keyword>
<protein>
    <submittedName>
        <fullName evidence="2">Uncharacterized protein</fullName>
    </submittedName>
</protein>
<comment type="caution">
    <text evidence="2">The sequence shown here is derived from an EMBL/GenBank/DDBJ whole genome shotgun (WGS) entry which is preliminary data.</text>
</comment>
<gene>
    <name evidence="2" type="ORF">ACFO4E_09485</name>
</gene>
<feature type="signal peptide" evidence="1">
    <location>
        <begin position="1"/>
        <end position="27"/>
    </location>
</feature>
<evidence type="ECO:0000256" key="1">
    <source>
        <dbReference type="SAM" id="SignalP"/>
    </source>
</evidence>
<sequence>MRRILAVLASAVLTAALVALTPATAHAARGTLLINGKWYDDPHGCYNAVIWPLLVDNHTNEPVFVLNDSNCRGAILGEVRPKSARAFDHGASLYIP</sequence>
<proteinExistence type="predicted"/>
<reference evidence="3" key="1">
    <citation type="journal article" date="2019" name="Int. J. Syst. Evol. Microbiol.">
        <title>The Global Catalogue of Microorganisms (GCM) 10K type strain sequencing project: providing services to taxonomists for standard genome sequencing and annotation.</title>
        <authorList>
            <consortium name="The Broad Institute Genomics Platform"/>
            <consortium name="The Broad Institute Genome Sequencing Center for Infectious Disease"/>
            <person name="Wu L."/>
            <person name="Ma J."/>
        </authorList>
    </citation>
    <scope>NUCLEOTIDE SEQUENCE [LARGE SCALE GENOMIC DNA]</scope>
    <source>
        <strain evidence="3">XZYJ18</strain>
    </source>
</reference>
<accession>A0ABV9DVA6</accession>
<keyword evidence="1" id="KW-0732">Signal</keyword>
<evidence type="ECO:0000313" key="2">
    <source>
        <dbReference type="EMBL" id="MFC4562086.1"/>
    </source>
</evidence>
<dbReference type="Proteomes" id="UP001595923">
    <property type="component" value="Unassembled WGS sequence"/>
</dbReference>
<dbReference type="EMBL" id="JBHSFQ010000006">
    <property type="protein sequence ID" value="MFC4562086.1"/>
    <property type="molecule type" value="Genomic_DNA"/>
</dbReference>
<evidence type="ECO:0000313" key="3">
    <source>
        <dbReference type="Proteomes" id="UP001595923"/>
    </source>
</evidence>
<name>A0ABV9DVA6_9ACTN</name>
<organism evidence="2 3">
    <name type="scientific">Nocardiopsis mangrovi</name>
    <dbReference type="NCBI Taxonomy" id="1179818"/>
    <lineage>
        <taxon>Bacteria</taxon>
        <taxon>Bacillati</taxon>
        <taxon>Actinomycetota</taxon>
        <taxon>Actinomycetes</taxon>
        <taxon>Streptosporangiales</taxon>
        <taxon>Nocardiopsidaceae</taxon>
        <taxon>Nocardiopsis</taxon>
    </lineage>
</organism>
<feature type="chain" id="PRO_5045692019" evidence="1">
    <location>
        <begin position="28"/>
        <end position="96"/>
    </location>
</feature>
<dbReference type="RefSeq" id="WP_378572960.1">
    <property type="nucleotide sequence ID" value="NZ_JBHSFQ010000006.1"/>
</dbReference>